<accession>A0A1L6TEE9</accession>
<dbReference type="Proteomes" id="UP000029558">
    <property type="component" value="Chromosome"/>
</dbReference>
<name>A0A1L6TEE9_PISSA</name>
<sequence>MAVPVVNDVVQEKFYDFCPTVNSRDKLLDFLNCNGFKQIDYSWLIGGKSKKVEPKAYSQYTANLAEIANHINKIHYLKSEQEKGNNNGVELKQEQEKMKANLSDYKKRIEEAYFSTYSSKTDNPLYRGLQPYAEWLAMELDILLNSNNKKSCLVPFVDPRDSANAAVCNNTLFSSDINSIINLHNTDKIGLVAQGRAPRLKAMLADELQERLDNNVGDWYGSKKSDSKLAKEFGNWWAQDKKVAIEKAIKYLKGDKTVKFSDKDKKQLNDGETKKIIAKYAPDLSKFKKLIEKPVKKSKSSSWRVSSLFQVSSDNHLSLNKNEHTRVDTDTLDM</sequence>
<dbReference type="RefSeq" id="WP_017376862.1">
    <property type="nucleotide sequence ID" value="NZ_CP012508.1"/>
</dbReference>
<evidence type="ECO:0000313" key="1">
    <source>
        <dbReference type="EMBL" id="ALB23834.1"/>
    </source>
</evidence>
<dbReference type="AlphaFoldDB" id="A0A1L6TEE9"/>
<gene>
    <name evidence="1" type="ORF">KU39_2658</name>
</gene>
<organism evidence="1 2">
    <name type="scientific">Piscirickettsia salmonis</name>
    <dbReference type="NCBI Taxonomy" id="1238"/>
    <lineage>
        <taxon>Bacteria</taxon>
        <taxon>Pseudomonadati</taxon>
        <taxon>Pseudomonadota</taxon>
        <taxon>Gammaproteobacteria</taxon>
        <taxon>Thiotrichales</taxon>
        <taxon>Piscirickettsiaceae</taxon>
        <taxon>Piscirickettsia</taxon>
    </lineage>
</organism>
<evidence type="ECO:0000313" key="2">
    <source>
        <dbReference type="Proteomes" id="UP000029558"/>
    </source>
</evidence>
<reference evidence="1 2" key="1">
    <citation type="journal article" date="2014" name="Genome Announc.">
        <title>Comparative Genome Analysis of Two Isolates of the Fish Pathogen Piscirickettsia salmonis from Different Hosts Reveals Major Differences in Virulence-Associated Secretion Systems.</title>
        <authorList>
            <person name="Bohle H."/>
            <person name="Henriquez P."/>
            <person name="Grothusen H."/>
            <person name="Navas E."/>
            <person name="Sandoval A."/>
            <person name="Bustamante F."/>
            <person name="Bustos P."/>
            <person name="Mancilla M."/>
        </authorList>
    </citation>
    <scope>NUCLEOTIDE SEQUENCE [LARGE SCALE GENOMIC DNA]</scope>
    <source>
        <strain evidence="2">B1-32597</strain>
    </source>
</reference>
<dbReference type="EMBL" id="CP012508">
    <property type="protein sequence ID" value="ALB23834.1"/>
    <property type="molecule type" value="Genomic_DNA"/>
</dbReference>
<dbReference type="OrthoDB" id="5618058at2"/>
<proteinExistence type="predicted"/>
<protein>
    <submittedName>
        <fullName evidence="1">HCC HlyC/CorC family transporter</fullName>
    </submittedName>
</protein>